<evidence type="ECO:0000313" key="1">
    <source>
        <dbReference type="EMBL" id="AAO03925.1"/>
    </source>
</evidence>
<accession>A0A0H2VGC5</accession>
<dbReference type="HOGENOM" id="CLU_3391510_0_0_9"/>
<reference evidence="1 2" key="1">
    <citation type="journal article" date="2003" name="Mol. Microbiol.">
        <title>Genome-based analysis of virulence genes in a non-biofilm-forming Staphylococcus epidermidis strain (ATCC 12228).</title>
        <authorList>
            <person name="Zhang Y.Q."/>
            <person name="Ren S.X."/>
            <person name="Li H.L."/>
            <person name="Wang Y.X."/>
            <person name="Fu G."/>
            <person name="Yang J."/>
            <person name="Qin Z.Q."/>
            <person name="Miao Y.G."/>
            <person name="Wang W.Y."/>
            <person name="Chen R.S."/>
            <person name="Shen Y."/>
            <person name="Chen Z."/>
            <person name="Yuan Z.H."/>
            <person name="Zhao G.P."/>
            <person name="Qu D."/>
            <person name="Danchin A."/>
            <person name="Wen Y.M."/>
        </authorList>
    </citation>
    <scope>NUCLEOTIDE SEQUENCE [LARGE SCALE GENOMIC DNA]</scope>
    <source>
        <strain evidence="2">ATCC 12228 / FDA PCI 1200</strain>
    </source>
</reference>
<dbReference type="AlphaFoldDB" id="A0A0H2VGC5"/>
<evidence type="ECO:0000313" key="2">
    <source>
        <dbReference type="Proteomes" id="UP000001411"/>
    </source>
</evidence>
<proteinExistence type="predicted"/>
<dbReference type="Proteomes" id="UP000001411">
    <property type="component" value="Chromosome"/>
</dbReference>
<protein>
    <submittedName>
        <fullName evidence="1">Uncharacterized protein</fullName>
    </submittedName>
</protein>
<gene>
    <name evidence="1" type="ordered locus">SE_0328</name>
</gene>
<dbReference type="KEGG" id="sep:SE_0328"/>
<organism evidence="1 2">
    <name type="scientific">Staphylococcus epidermidis (strain ATCC 12228 / FDA PCI 1200)</name>
    <dbReference type="NCBI Taxonomy" id="176280"/>
    <lineage>
        <taxon>Bacteria</taxon>
        <taxon>Bacillati</taxon>
        <taxon>Bacillota</taxon>
        <taxon>Bacilli</taxon>
        <taxon>Bacillales</taxon>
        <taxon>Staphylococcaceae</taxon>
        <taxon>Staphylococcus</taxon>
    </lineage>
</organism>
<dbReference type="EMBL" id="AE015929">
    <property type="protein sequence ID" value="AAO03925.1"/>
    <property type="molecule type" value="Genomic_DNA"/>
</dbReference>
<name>A0A0H2VGC5_STAES</name>
<sequence length="32" mass="3853">MFHPYPLLLALSLVDLVSTYFKVMLYEFFKLI</sequence>